<name>A0A9P9JN16_9HYPO</name>
<comment type="caution">
    <text evidence="3">The sequence shown here is derived from an EMBL/GenBank/DDBJ whole genome shotgun (WGS) entry which is preliminary data.</text>
</comment>
<protein>
    <recommendedName>
        <fullName evidence="2">DUF7924 domain-containing protein</fullName>
    </recommendedName>
</protein>
<feature type="compositionally biased region" description="Basic and acidic residues" evidence="1">
    <location>
        <begin position="630"/>
        <end position="646"/>
    </location>
</feature>
<dbReference type="PANTHER" id="PTHR42470:SF1">
    <property type="entry name" value="VAST DOMAIN-CONTAINING PROTEIN"/>
    <property type="match status" value="1"/>
</dbReference>
<feature type="compositionally biased region" description="Basic and acidic residues" evidence="1">
    <location>
        <begin position="566"/>
        <end position="580"/>
    </location>
</feature>
<feature type="compositionally biased region" description="Polar residues" evidence="1">
    <location>
        <begin position="7"/>
        <end position="16"/>
    </location>
</feature>
<feature type="compositionally biased region" description="Polar residues" evidence="1">
    <location>
        <begin position="531"/>
        <end position="540"/>
    </location>
</feature>
<feature type="region of interest" description="Disordered" evidence="1">
    <location>
        <begin position="151"/>
        <end position="225"/>
    </location>
</feature>
<organism evidence="3 4">
    <name type="scientific">Dactylonectria macrodidyma</name>
    <dbReference type="NCBI Taxonomy" id="307937"/>
    <lineage>
        <taxon>Eukaryota</taxon>
        <taxon>Fungi</taxon>
        <taxon>Dikarya</taxon>
        <taxon>Ascomycota</taxon>
        <taxon>Pezizomycotina</taxon>
        <taxon>Sordariomycetes</taxon>
        <taxon>Hypocreomycetidae</taxon>
        <taxon>Hypocreales</taxon>
        <taxon>Nectriaceae</taxon>
        <taxon>Dactylonectria</taxon>
    </lineage>
</organism>
<feature type="compositionally biased region" description="Basic and acidic residues" evidence="1">
    <location>
        <begin position="29"/>
        <end position="43"/>
    </location>
</feature>
<sequence>MNGRVTKAQTRRSLATPSKAVQAKLLDAAADKSAELPRSHREQSPVNKGLTQDAAPVPTAKRQLDATPESDPLPAKRARLTQTDAQQPRVEKAEQTDKTLQQPEPRHPKQPYASFLKDFVDPTHPHPRPESLHTFVSEWLESVGSDRDRRCRSASHLHRSDDDPFPRQLTRSAPEMSHTQDADGFVVPPTPASTRSRASRTGSRASRADSEDDSNRSSASSTANVCNRRYRQNNLALNNIYIQHPAAPLLDVVSSHVDNTVRAKRDSPELSSDELKQAKYRLGALEDGCDEDDVVVFLNDIIFPDPKTDATYGPATGLASGSGALMSRHLVPVNLESMHRVSQPKPDKLYGYSWKVNQAFTQSQLLAQQMLHPRNPDYPAATSNGLRFPFFAIEFKAAGGTRGDLWVAANQCAGASSACLNAVSQLNTVLQEHWNVQRVDNISYCIAVDNKVAELYVSWKEDSSSYYLQRVDSFLLSRSEDLQNFRKQVRNILDWGKDARLTQIGDALDIILKENRKSSSEAAKSRPPPSDSSVASGKQKASSRRNNNRSDNSQAQTRAIDGPYQRLDEAASQDVRDGQPSHRHQQQSFVDADDYTSQGAGEHGHRPSSHRHKSNGPATPSYVPTPPRLSGERRESIRSSPSRDDSANSTAQKHTRLSCGTIEYWE</sequence>
<evidence type="ECO:0000313" key="3">
    <source>
        <dbReference type="EMBL" id="KAH7175724.1"/>
    </source>
</evidence>
<keyword evidence="4" id="KW-1185">Reference proteome</keyword>
<evidence type="ECO:0000259" key="2">
    <source>
        <dbReference type="Pfam" id="PF25545"/>
    </source>
</evidence>
<accession>A0A9P9JN16</accession>
<dbReference type="AlphaFoldDB" id="A0A9P9JN16"/>
<feature type="compositionally biased region" description="Basic and acidic residues" evidence="1">
    <location>
        <begin position="118"/>
        <end position="131"/>
    </location>
</feature>
<evidence type="ECO:0000313" key="4">
    <source>
        <dbReference type="Proteomes" id="UP000738349"/>
    </source>
</evidence>
<feature type="region of interest" description="Disordered" evidence="1">
    <location>
        <begin position="517"/>
        <end position="666"/>
    </location>
</feature>
<dbReference type="PANTHER" id="PTHR42470">
    <property type="entry name" value="VAST DOMAIN-CONTAINING PROTEIN"/>
    <property type="match status" value="1"/>
</dbReference>
<evidence type="ECO:0000256" key="1">
    <source>
        <dbReference type="SAM" id="MobiDB-lite"/>
    </source>
</evidence>
<reference evidence="3" key="1">
    <citation type="journal article" date="2021" name="Nat. Commun.">
        <title>Genetic determinants of endophytism in the Arabidopsis root mycobiome.</title>
        <authorList>
            <person name="Mesny F."/>
            <person name="Miyauchi S."/>
            <person name="Thiergart T."/>
            <person name="Pickel B."/>
            <person name="Atanasova L."/>
            <person name="Karlsson M."/>
            <person name="Huettel B."/>
            <person name="Barry K.W."/>
            <person name="Haridas S."/>
            <person name="Chen C."/>
            <person name="Bauer D."/>
            <person name="Andreopoulos W."/>
            <person name="Pangilinan J."/>
            <person name="LaButti K."/>
            <person name="Riley R."/>
            <person name="Lipzen A."/>
            <person name="Clum A."/>
            <person name="Drula E."/>
            <person name="Henrissat B."/>
            <person name="Kohler A."/>
            <person name="Grigoriev I.V."/>
            <person name="Martin F.M."/>
            <person name="Hacquard S."/>
        </authorList>
    </citation>
    <scope>NUCLEOTIDE SEQUENCE</scope>
    <source>
        <strain evidence="3">MPI-CAGE-AT-0147</strain>
    </source>
</reference>
<gene>
    <name evidence="3" type="ORF">EDB81DRAFT_18086</name>
</gene>
<dbReference type="InterPro" id="IPR057684">
    <property type="entry name" value="DUF7924"/>
</dbReference>
<dbReference type="EMBL" id="JAGMUV010000001">
    <property type="protein sequence ID" value="KAH7175724.1"/>
    <property type="molecule type" value="Genomic_DNA"/>
</dbReference>
<feature type="compositionally biased region" description="Basic and acidic residues" evidence="1">
    <location>
        <begin position="206"/>
        <end position="215"/>
    </location>
</feature>
<dbReference type="Pfam" id="PF25545">
    <property type="entry name" value="DUF7924"/>
    <property type="match status" value="1"/>
</dbReference>
<dbReference type="OrthoDB" id="5426775at2759"/>
<feature type="domain" description="DUF7924" evidence="2">
    <location>
        <begin position="289"/>
        <end position="508"/>
    </location>
</feature>
<feature type="compositionally biased region" description="Low complexity" evidence="1">
    <location>
        <begin position="192"/>
        <end position="205"/>
    </location>
</feature>
<dbReference type="Proteomes" id="UP000738349">
    <property type="component" value="Unassembled WGS sequence"/>
</dbReference>
<proteinExistence type="predicted"/>
<feature type="region of interest" description="Disordered" evidence="1">
    <location>
        <begin position="1"/>
        <end position="131"/>
    </location>
</feature>